<organism evidence="4">
    <name type="scientific">Tanacetum cinerariifolium</name>
    <name type="common">Dalmatian daisy</name>
    <name type="synonym">Chrysanthemum cinerariifolium</name>
    <dbReference type="NCBI Taxonomy" id="118510"/>
    <lineage>
        <taxon>Eukaryota</taxon>
        <taxon>Viridiplantae</taxon>
        <taxon>Streptophyta</taxon>
        <taxon>Embryophyta</taxon>
        <taxon>Tracheophyta</taxon>
        <taxon>Spermatophyta</taxon>
        <taxon>Magnoliopsida</taxon>
        <taxon>eudicotyledons</taxon>
        <taxon>Gunneridae</taxon>
        <taxon>Pentapetalae</taxon>
        <taxon>asterids</taxon>
        <taxon>campanulids</taxon>
        <taxon>Asterales</taxon>
        <taxon>Asteraceae</taxon>
        <taxon>Asteroideae</taxon>
        <taxon>Anthemideae</taxon>
        <taxon>Anthemidinae</taxon>
        <taxon>Tanacetum</taxon>
    </lineage>
</organism>
<dbReference type="GO" id="GO:0007266">
    <property type="term" value="P:Rho protein signal transduction"/>
    <property type="evidence" value="ECO:0007669"/>
    <property type="project" value="InterPro"/>
</dbReference>
<dbReference type="PANTHER" id="PTHR10980:SF60">
    <property type="entry name" value="RHO GDP-DISSOCIATION INHIBITOR 1"/>
    <property type="match status" value="1"/>
</dbReference>
<sequence length="105" mass="11913">MARTPPSGSTVHDDFDTSCYATEDEEDTQIHLGPKISIKEHLEKDKDDESLRKWKEQLLVSVAVSQVKARLKSEKDIWLGDSKAAEIEILNVFQLLTAKLVVYLE</sequence>
<dbReference type="AlphaFoldDB" id="A0A6L2K085"/>
<protein>
    <submittedName>
        <fullName evidence="4">Rho GDP-dissociation inhibitor 1-like</fullName>
    </submittedName>
</protein>
<comment type="caution">
    <text evidence="4">The sequence shown here is derived from an EMBL/GenBank/DDBJ whole genome shotgun (WGS) entry which is preliminary data.</text>
</comment>
<dbReference type="GO" id="GO:0016020">
    <property type="term" value="C:membrane"/>
    <property type="evidence" value="ECO:0007669"/>
    <property type="project" value="TreeGrafter"/>
</dbReference>
<evidence type="ECO:0000256" key="3">
    <source>
        <dbReference type="ARBA" id="ARBA00022490"/>
    </source>
</evidence>
<name>A0A6L2K085_TANCI</name>
<evidence type="ECO:0000313" key="4">
    <source>
        <dbReference type="EMBL" id="GEU42280.1"/>
    </source>
</evidence>
<dbReference type="InterPro" id="IPR024792">
    <property type="entry name" value="RhoGDI_dom_sf"/>
</dbReference>
<dbReference type="EMBL" id="BKCJ010001548">
    <property type="protein sequence ID" value="GEU42280.1"/>
    <property type="molecule type" value="Genomic_DNA"/>
</dbReference>
<evidence type="ECO:0000256" key="1">
    <source>
        <dbReference type="ARBA" id="ARBA00004496"/>
    </source>
</evidence>
<comment type="similarity">
    <text evidence="2">Belongs to the Rho GDI family.</text>
</comment>
<dbReference type="InterPro" id="IPR014756">
    <property type="entry name" value="Ig_E-set"/>
</dbReference>
<dbReference type="Pfam" id="PF02115">
    <property type="entry name" value="Rho_GDI"/>
    <property type="match status" value="1"/>
</dbReference>
<comment type="subcellular location">
    <subcellularLocation>
        <location evidence="1">Cytoplasm</location>
    </subcellularLocation>
</comment>
<evidence type="ECO:0000256" key="2">
    <source>
        <dbReference type="ARBA" id="ARBA00009758"/>
    </source>
</evidence>
<dbReference type="GO" id="GO:0005829">
    <property type="term" value="C:cytosol"/>
    <property type="evidence" value="ECO:0007669"/>
    <property type="project" value="TreeGrafter"/>
</dbReference>
<gene>
    <name evidence="4" type="ORF">Tci_014258</name>
</gene>
<dbReference type="PANTHER" id="PTHR10980">
    <property type="entry name" value="RHO GDP-DISSOCIATION INHIBITOR"/>
    <property type="match status" value="1"/>
</dbReference>
<dbReference type="GO" id="GO:0005094">
    <property type="term" value="F:Rho GDP-dissociation inhibitor activity"/>
    <property type="evidence" value="ECO:0007669"/>
    <property type="project" value="InterPro"/>
</dbReference>
<reference evidence="4" key="1">
    <citation type="journal article" date="2019" name="Sci. Rep.">
        <title>Draft genome of Tanacetum cinerariifolium, the natural source of mosquito coil.</title>
        <authorList>
            <person name="Yamashiro T."/>
            <person name="Shiraishi A."/>
            <person name="Satake H."/>
            <person name="Nakayama K."/>
        </authorList>
    </citation>
    <scope>NUCLEOTIDE SEQUENCE</scope>
</reference>
<accession>A0A6L2K085</accession>
<dbReference type="SUPFAM" id="SSF81296">
    <property type="entry name" value="E set domains"/>
    <property type="match status" value="1"/>
</dbReference>
<proteinExistence type="inferred from homology"/>
<dbReference type="InterPro" id="IPR000406">
    <property type="entry name" value="Rho_GDI"/>
</dbReference>
<keyword evidence="3" id="KW-0963">Cytoplasm</keyword>
<dbReference type="Gene3D" id="2.70.50.30">
    <property type="entry name" value="Coagulation Factor XIII, subunit A, domain 1"/>
    <property type="match status" value="1"/>
</dbReference>